<keyword evidence="2" id="KW-1185">Reference proteome</keyword>
<dbReference type="EMBL" id="JACZDF010000005">
    <property type="protein sequence ID" value="MBD9699833.1"/>
    <property type="molecule type" value="Genomic_DNA"/>
</dbReference>
<dbReference type="Pfam" id="PF18963">
    <property type="entry name" value="DUF5703"/>
    <property type="match status" value="1"/>
</dbReference>
<proteinExistence type="predicted"/>
<accession>A0ABR9DRW4</accession>
<organism evidence="1 2">
    <name type="scientific">Flavimobilis rhizosphaerae</name>
    <dbReference type="NCBI Taxonomy" id="2775421"/>
    <lineage>
        <taxon>Bacteria</taxon>
        <taxon>Bacillati</taxon>
        <taxon>Actinomycetota</taxon>
        <taxon>Actinomycetes</taxon>
        <taxon>Micrococcales</taxon>
        <taxon>Jonesiaceae</taxon>
        <taxon>Flavimobilis</taxon>
    </lineage>
</organism>
<dbReference type="Proteomes" id="UP000642107">
    <property type="component" value="Unassembled WGS sequence"/>
</dbReference>
<dbReference type="RefSeq" id="WP_192280360.1">
    <property type="nucleotide sequence ID" value="NZ_JACZDF010000005.1"/>
</dbReference>
<evidence type="ECO:0000313" key="2">
    <source>
        <dbReference type="Proteomes" id="UP000642107"/>
    </source>
</evidence>
<evidence type="ECO:0008006" key="3">
    <source>
        <dbReference type="Google" id="ProtNLM"/>
    </source>
</evidence>
<name>A0ABR9DRW4_9MICO</name>
<reference evidence="1 2" key="1">
    <citation type="submission" date="2020-09" db="EMBL/GenBank/DDBJ databases">
        <title>Flavimobilis rhizosphaerae sp. nov., isolated from rhizosphere soil of Spartina alterniflora.</title>
        <authorList>
            <person name="Hanqin C."/>
        </authorList>
    </citation>
    <scope>NUCLEOTIDE SEQUENCE [LARGE SCALE GENOMIC DNA]</scope>
    <source>
        <strain evidence="1 2">GY 10621</strain>
    </source>
</reference>
<gene>
    <name evidence="1" type="ORF">IGS67_10065</name>
</gene>
<sequence>MSNATTTQAARPVPRTGEYEHRVLKVGRDVSRAELRRLLLDEAEQGRWELARTILYVGGSRTVWLRRRIIRARSTLDLA</sequence>
<comment type="caution">
    <text evidence="1">The sequence shown here is derived from an EMBL/GenBank/DDBJ whole genome shotgun (WGS) entry which is preliminary data.</text>
</comment>
<protein>
    <recommendedName>
        <fullName evidence="3">DUF4177 domain-containing protein</fullName>
    </recommendedName>
</protein>
<evidence type="ECO:0000313" key="1">
    <source>
        <dbReference type="EMBL" id="MBD9699833.1"/>
    </source>
</evidence>
<dbReference type="InterPro" id="IPR043758">
    <property type="entry name" value="DUF5703"/>
</dbReference>